<protein>
    <recommendedName>
        <fullName evidence="2">Glycine cleavage system protein H</fullName>
    </recommendedName>
</protein>
<dbReference type="InterPro" id="IPR002930">
    <property type="entry name" value="GCV_H"/>
</dbReference>
<feature type="non-terminal residue" evidence="1">
    <location>
        <position position="1"/>
    </location>
</feature>
<dbReference type="InterPro" id="IPR033753">
    <property type="entry name" value="GCV_H/Fam206"/>
</dbReference>
<dbReference type="SUPFAM" id="SSF51230">
    <property type="entry name" value="Single hybrid motif"/>
    <property type="match status" value="1"/>
</dbReference>
<dbReference type="InterPro" id="IPR011053">
    <property type="entry name" value="Single_hybrid_motif"/>
</dbReference>
<sequence length="54" mass="6224">VTEVNKDLENKPGLINEEPYGKGWIFKLKIKNSKELDSLLSAEEYEKSIKAEEK</sequence>
<dbReference type="Gene3D" id="2.40.50.100">
    <property type="match status" value="1"/>
</dbReference>
<dbReference type="AlphaFoldDB" id="X1IU46"/>
<accession>X1IU46</accession>
<dbReference type="Pfam" id="PF01597">
    <property type="entry name" value="GCV_H"/>
    <property type="match status" value="1"/>
</dbReference>
<proteinExistence type="predicted"/>
<dbReference type="PANTHER" id="PTHR11715">
    <property type="entry name" value="GLYCINE CLEAVAGE SYSTEM H PROTEIN"/>
    <property type="match status" value="1"/>
</dbReference>
<evidence type="ECO:0008006" key="2">
    <source>
        <dbReference type="Google" id="ProtNLM"/>
    </source>
</evidence>
<dbReference type="GO" id="GO:0005960">
    <property type="term" value="C:glycine cleavage complex"/>
    <property type="evidence" value="ECO:0007669"/>
    <property type="project" value="InterPro"/>
</dbReference>
<comment type="caution">
    <text evidence="1">The sequence shown here is derived from an EMBL/GenBank/DDBJ whole genome shotgun (WGS) entry which is preliminary data.</text>
</comment>
<gene>
    <name evidence="1" type="ORF">S03H2_61656</name>
</gene>
<evidence type="ECO:0000313" key="1">
    <source>
        <dbReference type="EMBL" id="GAH85237.1"/>
    </source>
</evidence>
<dbReference type="EMBL" id="BARU01039813">
    <property type="protein sequence ID" value="GAH85237.1"/>
    <property type="molecule type" value="Genomic_DNA"/>
</dbReference>
<dbReference type="GO" id="GO:0009249">
    <property type="term" value="P:protein lipoylation"/>
    <property type="evidence" value="ECO:0007669"/>
    <property type="project" value="TreeGrafter"/>
</dbReference>
<organism evidence="1">
    <name type="scientific">marine sediment metagenome</name>
    <dbReference type="NCBI Taxonomy" id="412755"/>
    <lineage>
        <taxon>unclassified sequences</taxon>
        <taxon>metagenomes</taxon>
        <taxon>ecological metagenomes</taxon>
    </lineage>
</organism>
<dbReference type="GO" id="GO:0005829">
    <property type="term" value="C:cytosol"/>
    <property type="evidence" value="ECO:0007669"/>
    <property type="project" value="TreeGrafter"/>
</dbReference>
<name>X1IU46_9ZZZZ</name>
<dbReference type="PANTHER" id="PTHR11715:SF3">
    <property type="entry name" value="GLYCINE CLEAVAGE SYSTEM H PROTEIN-RELATED"/>
    <property type="match status" value="1"/>
</dbReference>
<dbReference type="GO" id="GO:0019464">
    <property type="term" value="P:glycine decarboxylation via glycine cleavage system"/>
    <property type="evidence" value="ECO:0007669"/>
    <property type="project" value="InterPro"/>
</dbReference>
<reference evidence="1" key="1">
    <citation type="journal article" date="2014" name="Front. Microbiol.">
        <title>High frequency of phylogenetically diverse reductive dehalogenase-homologous genes in deep subseafloor sedimentary metagenomes.</title>
        <authorList>
            <person name="Kawai M."/>
            <person name="Futagami T."/>
            <person name="Toyoda A."/>
            <person name="Takaki Y."/>
            <person name="Nishi S."/>
            <person name="Hori S."/>
            <person name="Arai W."/>
            <person name="Tsubouchi T."/>
            <person name="Morono Y."/>
            <person name="Uchiyama I."/>
            <person name="Ito T."/>
            <person name="Fujiyama A."/>
            <person name="Inagaki F."/>
            <person name="Takami H."/>
        </authorList>
    </citation>
    <scope>NUCLEOTIDE SEQUENCE</scope>
    <source>
        <strain evidence="1">Expedition CK06-06</strain>
    </source>
</reference>